<reference evidence="1 2" key="1">
    <citation type="submission" date="2012-09" db="EMBL/GenBank/DDBJ databases">
        <title>The Genome Sequence of Veillonella ratti ACS-216-V-COL6B.</title>
        <authorList>
            <consortium name="The Broad Institute Genome Sequencing Platform"/>
            <person name="Earl A."/>
            <person name="Ward D."/>
            <person name="Feldgarden M."/>
            <person name="Gevers D."/>
            <person name="Saerens B."/>
            <person name="Vaneechoutte M."/>
            <person name="Walker B."/>
            <person name="Young S.K."/>
            <person name="Zeng Q."/>
            <person name="Gargeya S."/>
            <person name="Fitzgerald M."/>
            <person name="Haas B."/>
            <person name="Abouelleil A."/>
            <person name="Alvarado L."/>
            <person name="Arachchi H.M."/>
            <person name="Berlin A."/>
            <person name="Chapman S.B."/>
            <person name="Goldberg J."/>
            <person name="Griggs A."/>
            <person name="Gujja S."/>
            <person name="Hansen M."/>
            <person name="Howarth C."/>
            <person name="Imamovic A."/>
            <person name="Larimer J."/>
            <person name="McCowen C."/>
            <person name="Montmayeur A."/>
            <person name="Murphy C."/>
            <person name="Neiman D."/>
            <person name="Pearson M."/>
            <person name="Priest M."/>
            <person name="Roberts A."/>
            <person name="Saif S."/>
            <person name="Shea T."/>
            <person name="Sisk P."/>
            <person name="Sykes S."/>
            <person name="Wortman J."/>
            <person name="Nusbaum C."/>
            <person name="Birren B."/>
        </authorList>
    </citation>
    <scope>NUCLEOTIDE SEQUENCE [LARGE SCALE GENOMIC DNA]</scope>
    <source>
        <strain evidence="1 2">ACS-216-V-Col6b</strain>
    </source>
</reference>
<dbReference type="HOGENOM" id="CLU_161224_0_1_9"/>
<dbReference type="STRING" id="883156.HMPREF9282_00954"/>
<sequence length="119" mass="13454">MVNYQALLERYMRNDRVTVVRQVEAVDDIGADIFTETVVYADIPCKLGQAGKNTLNNTPTNSVTFVTADLRLCLAPDYTILANDKLIVKHKGQTFTFWATQAFKYMTHQEISVYAKTEA</sequence>
<protein>
    <recommendedName>
        <fullName evidence="3">Minor capsid protein</fullName>
    </recommendedName>
</protein>
<name>K9DK46_9FIRM</name>
<dbReference type="AlphaFoldDB" id="K9DK46"/>
<dbReference type="eggNOG" id="ENOG50339IH">
    <property type="taxonomic scope" value="Bacteria"/>
</dbReference>
<accession>K9DK46</accession>
<evidence type="ECO:0000313" key="2">
    <source>
        <dbReference type="Proteomes" id="UP000009891"/>
    </source>
</evidence>
<comment type="caution">
    <text evidence="1">The sequence shown here is derived from an EMBL/GenBank/DDBJ whole genome shotgun (WGS) entry which is preliminary data.</text>
</comment>
<proteinExistence type="predicted"/>
<evidence type="ECO:0000313" key="1">
    <source>
        <dbReference type="EMBL" id="EKU79157.1"/>
    </source>
</evidence>
<keyword evidence="2" id="KW-1185">Reference proteome</keyword>
<evidence type="ECO:0008006" key="3">
    <source>
        <dbReference type="Google" id="ProtNLM"/>
    </source>
</evidence>
<dbReference type="PATRIC" id="fig|883156.3.peg.934"/>
<gene>
    <name evidence="1" type="ORF">HMPREF9282_00954</name>
</gene>
<dbReference type="RefSeq" id="WP_006555841.1">
    <property type="nucleotide sequence ID" value="NZ_JH992936.1"/>
</dbReference>
<dbReference type="Proteomes" id="UP000009891">
    <property type="component" value="Unassembled WGS sequence"/>
</dbReference>
<organism evidence="1 2">
    <name type="scientific">Veillonella seminalis ACS-216-V-Col6b</name>
    <dbReference type="NCBI Taxonomy" id="883156"/>
    <lineage>
        <taxon>Bacteria</taxon>
        <taxon>Bacillati</taxon>
        <taxon>Bacillota</taxon>
        <taxon>Negativicutes</taxon>
        <taxon>Veillonellales</taxon>
        <taxon>Veillonellaceae</taxon>
        <taxon>Veillonella</taxon>
    </lineage>
</organism>
<dbReference type="OrthoDB" id="2942871at2"/>
<dbReference type="EMBL" id="AHAF01000003">
    <property type="protein sequence ID" value="EKU79157.1"/>
    <property type="molecule type" value="Genomic_DNA"/>
</dbReference>